<keyword evidence="1" id="KW-0328">Glycosyltransferase</keyword>
<dbReference type="EMBL" id="QRZF01000028">
    <property type="protein sequence ID" value="RGV47777.1"/>
    <property type="molecule type" value="Genomic_DNA"/>
</dbReference>
<dbReference type="CDD" id="cd00761">
    <property type="entry name" value="Glyco_tranf_GTA_type"/>
    <property type="match status" value="1"/>
</dbReference>
<evidence type="ECO:0000256" key="1">
    <source>
        <dbReference type="ARBA" id="ARBA00022676"/>
    </source>
</evidence>
<dbReference type="Proteomes" id="UP000283850">
    <property type="component" value="Unassembled WGS sequence"/>
</dbReference>
<reference evidence="4 5" key="1">
    <citation type="submission" date="2018-08" db="EMBL/GenBank/DDBJ databases">
        <title>A genome reference for cultivated species of the human gut microbiota.</title>
        <authorList>
            <person name="Zou Y."/>
            <person name="Xue W."/>
            <person name="Luo G."/>
        </authorList>
    </citation>
    <scope>NUCLEOTIDE SEQUENCE [LARGE SCALE GENOMIC DNA]</scope>
    <source>
        <strain evidence="4 5">AF14-32</strain>
    </source>
</reference>
<dbReference type="AlphaFoldDB" id="A0A412XRL2"/>
<dbReference type="InterPro" id="IPR001173">
    <property type="entry name" value="Glyco_trans_2-like"/>
</dbReference>
<sequence>MNSLYKQLPLFSIVVPIYGVEAYLPKCLDSILSQSFIYFEAILVDDGSKDSCPQICDEYAAKDNRIKVVHKVNGGLVSARQTGVEVATGRYVVCVDGDDWIGPEYLRLFADIICQYKVDVIVCGRKNVKEEVTEEQVSGWKTGLYNRQQMEKEIFPSLIQTKQAKYFPPSLWGKAFKKSIYQQQQLVDTFVNMGEDGACTIPTIYHAESLYISDACEYFYRINQNSMTNNRKPLCTDGPRIIHYHLLKQLDMDKFDFHEQLYRKTVHELFSVVKSQFYKQQHFWKTRKEIITLIQQEPYNECLEKCAFGESIAATLMTFCLRRHLLFPIYLFSKF</sequence>
<evidence type="ECO:0000256" key="2">
    <source>
        <dbReference type="ARBA" id="ARBA00022679"/>
    </source>
</evidence>
<dbReference type="PANTHER" id="PTHR22916">
    <property type="entry name" value="GLYCOSYLTRANSFERASE"/>
    <property type="match status" value="1"/>
</dbReference>
<gene>
    <name evidence="4" type="ORF">DWW10_23715</name>
</gene>
<name>A0A412XRL2_9BACE</name>
<evidence type="ECO:0000313" key="5">
    <source>
        <dbReference type="Proteomes" id="UP000283850"/>
    </source>
</evidence>
<dbReference type="Gene3D" id="3.90.550.10">
    <property type="entry name" value="Spore Coat Polysaccharide Biosynthesis Protein SpsA, Chain A"/>
    <property type="match status" value="1"/>
</dbReference>
<dbReference type="PANTHER" id="PTHR22916:SF51">
    <property type="entry name" value="GLYCOSYLTRANSFERASE EPSH-RELATED"/>
    <property type="match status" value="1"/>
</dbReference>
<dbReference type="RefSeq" id="WP_118422337.1">
    <property type="nucleotide sequence ID" value="NZ_QRZF01000028.1"/>
</dbReference>
<evidence type="ECO:0000259" key="3">
    <source>
        <dbReference type="Pfam" id="PF00535"/>
    </source>
</evidence>
<dbReference type="InterPro" id="IPR029044">
    <property type="entry name" value="Nucleotide-diphossugar_trans"/>
</dbReference>
<accession>A0A412XRL2</accession>
<keyword evidence="2 4" id="KW-0808">Transferase</keyword>
<dbReference type="SUPFAM" id="SSF53448">
    <property type="entry name" value="Nucleotide-diphospho-sugar transferases"/>
    <property type="match status" value="1"/>
</dbReference>
<dbReference type="GO" id="GO:0016758">
    <property type="term" value="F:hexosyltransferase activity"/>
    <property type="evidence" value="ECO:0007669"/>
    <property type="project" value="UniProtKB-ARBA"/>
</dbReference>
<protein>
    <submittedName>
        <fullName evidence="4">Glycosyltransferase</fullName>
    </submittedName>
</protein>
<comment type="caution">
    <text evidence="4">The sequence shown here is derived from an EMBL/GenBank/DDBJ whole genome shotgun (WGS) entry which is preliminary data.</text>
</comment>
<proteinExistence type="predicted"/>
<evidence type="ECO:0000313" key="4">
    <source>
        <dbReference type="EMBL" id="RGV47777.1"/>
    </source>
</evidence>
<organism evidence="4 5">
    <name type="scientific">Bacteroides intestinalis</name>
    <dbReference type="NCBI Taxonomy" id="329854"/>
    <lineage>
        <taxon>Bacteria</taxon>
        <taxon>Pseudomonadati</taxon>
        <taxon>Bacteroidota</taxon>
        <taxon>Bacteroidia</taxon>
        <taxon>Bacteroidales</taxon>
        <taxon>Bacteroidaceae</taxon>
        <taxon>Bacteroides</taxon>
    </lineage>
</organism>
<feature type="domain" description="Glycosyltransferase 2-like" evidence="3">
    <location>
        <begin position="12"/>
        <end position="149"/>
    </location>
</feature>
<dbReference type="Pfam" id="PF00535">
    <property type="entry name" value="Glycos_transf_2"/>
    <property type="match status" value="1"/>
</dbReference>